<keyword evidence="1" id="KW-1133">Transmembrane helix</keyword>
<reference evidence="2 3" key="1">
    <citation type="submission" date="2019-02" db="EMBL/GenBank/DDBJ databases">
        <title>Deep-cultivation of Planctomycetes and their phenomic and genomic characterization uncovers novel biology.</title>
        <authorList>
            <person name="Wiegand S."/>
            <person name="Jogler M."/>
            <person name="Boedeker C."/>
            <person name="Pinto D."/>
            <person name="Vollmers J."/>
            <person name="Rivas-Marin E."/>
            <person name="Kohn T."/>
            <person name="Peeters S.H."/>
            <person name="Heuer A."/>
            <person name="Rast P."/>
            <person name="Oberbeckmann S."/>
            <person name="Bunk B."/>
            <person name="Jeske O."/>
            <person name="Meyerdierks A."/>
            <person name="Storesund J.E."/>
            <person name="Kallscheuer N."/>
            <person name="Luecker S."/>
            <person name="Lage O.M."/>
            <person name="Pohl T."/>
            <person name="Merkel B.J."/>
            <person name="Hornburger P."/>
            <person name="Mueller R.-W."/>
            <person name="Bruemmer F."/>
            <person name="Labrenz M."/>
            <person name="Spormann A.M."/>
            <person name="Op Den Camp H."/>
            <person name="Overmann J."/>
            <person name="Amann R."/>
            <person name="Jetten M.S.M."/>
            <person name="Mascher T."/>
            <person name="Medema M.H."/>
            <person name="Devos D.P."/>
            <person name="Kaster A.-K."/>
            <person name="Ovreas L."/>
            <person name="Rohde M."/>
            <person name="Galperin M.Y."/>
            <person name="Jogler C."/>
        </authorList>
    </citation>
    <scope>NUCLEOTIDE SEQUENCE [LARGE SCALE GENOMIC DNA]</scope>
    <source>
        <strain evidence="2 3">CA13</strain>
    </source>
</reference>
<comment type="caution">
    <text evidence="2">The sequence shown here is derived from an EMBL/GenBank/DDBJ whole genome shotgun (WGS) entry which is preliminary data.</text>
</comment>
<gene>
    <name evidence="2" type="ORF">CA13_67320</name>
</gene>
<feature type="transmembrane region" description="Helical" evidence="1">
    <location>
        <begin position="436"/>
        <end position="454"/>
    </location>
</feature>
<feature type="transmembrane region" description="Helical" evidence="1">
    <location>
        <begin position="266"/>
        <end position="284"/>
    </location>
</feature>
<feature type="transmembrane region" description="Helical" evidence="1">
    <location>
        <begin position="169"/>
        <end position="185"/>
    </location>
</feature>
<dbReference type="EMBL" id="SJPJ01000002">
    <property type="protein sequence ID" value="TWT76240.1"/>
    <property type="molecule type" value="Genomic_DNA"/>
</dbReference>
<organism evidence="2 3">
    <name type="scientific">Novipirellula herctigrandis</name>
    <dbReference type="NCBI Taxonomy" id="2527986"/>
    <lineage>
        <taxon>Bacteria</taxon>
        <taxon>Pseudomonadati</taxon>
        <taxon>Planctomycetota</taxon>
        <taxon>Planctomycetia</taxon>
        <taxon>Pirellulales</taxon>
        <taxon>Pirellulaceae</taxon>
        <taxon>Novipirellula</taxon>
    </lineage>
</organism>
<feature type="transmembrane region" description="Helical" evidence="1">
    <location>
        <begin position="227"/>
        <end position="254"/>
    </location>
</feature>
<dbReference type="RefSeq" id="WP_419195206.1">
    <property type="nucleotide sequence ID" value="NZ_SJPJ01000002.1"/>
</dbReference>
<evidence type="ECO:0000313" key="2">
    <source>
        <dbReference type="EMBL" id="TWT76240.1"/>
    </source>
</evidence>
<keyword evidence="3" id="KW-1185">Reference proteome</keyword>
<feature type="transmembrane region" description="Helical" evidence="1">
    <location>
        <begin position="136"/>
        <end position="157"/>
    </location>
</feature>
<feature type="transmembrane region" description="Helical" evidence="1">
    <location>
        <begin position="191"/>
        <end position="207"/>
    </location>
</feature>
<accession>A0A5C5YN75</accession>
<evidence type="ECO:0008006" key="4">
    <source>
        <dbReference type="Google" id="ProtNLM"/>
    </source>
</evidence>
<feature type="transmembrane region" description="Helical" evidence="1">
    <location>
        <begin position="395"/>
        <end position="416"/>
    </location>
</feature>
<evidence type="ECO:0000313" key="3">
    <source>
        <dbReference type="Proteomes" id="UP000315010"/>
    </source>
</evidence>
<proteinExistence type="predicted"/>
<feature type="transmembrane region" description="Helical" evidence="1">
    <location>
        <begin position="466"/>
        <end position="486"/>
    </location>
</feature>
<protein>
    <recommendedName>
        <fullName evidence="4">Glycosyltransferase RgtA/B/C/D-like domain-containing protein</fullName>
    </recommendedName>
</protein>
<name>A0A5C5YN75_9BACT</name>
<keyword evidence="1" id="KW-0472">Membrane</keyword>
<dbReference type="AlphaFoldDB" id="A0A5C5YN75"/>
<sequence length="535" mass="60677">MMHRDEQARDRRYGRYLVLILVGLAMAAGRIAVVTSREGDTAFLSANDRSRWATVASLVEDGSYEIDELIEIRGAKENRRPWYSIDMVRHRGNDGKLHYYSSKPPLLATVVAGVAKGVYFCTGLTLTKQPIYATRLILFFFNIPILALFFATSIANIERLTRSNWSRHCLSLGVIFGTMLFPFAMTLNNHLVAAAFTSLVVWIYMFASEKNDEHVGDVSVFVPKHWYGIAGFAAAFTAANELPALSMCVFWFFLFRWIDKRSVLPFIGGAAIVVIAFFGTNWIAHKSLRPAYAHRGVGAAIEELGTMPELPAIEAIADVLMSNKIISGGSKLELEESDEPSRWLVRSSDDQLFALIRNDSGRWSLSYWDDWYEYPGSYWKEGRRRGVDVGEPSRLVYLFNMLIGSYGIFSLTPMWFLVPGALYMGLFHGPHDYRRYSMAVIIASVVCLLFYLARPTIDRNYGGVSCCFRWVLWFTPLWIASIAPVVDHMAQTWRRRGIFIALLAFSVFSVSTALNTPWQSPWIYQFWSFLGWIGG</sequence>
<feature type="transmembrane region" description="Helical" evidence="1">
    <location>
        <begin position="498"/>
        <end position="518"/>
    </location>
</feature>
<keyword evidence="1" id="KW-0812">Transmembrane</keyword>
<evidence type="ECO:0000256" key="1">
    <source>
        <dbReference type="SAM" id="Phobius"/>
    </source>
</evidence>
<dbReference type="Proteomes" id="UP000315010">
    <property type="component" value="Unassembled WGS sequence"/>
</dbReference>